<dbReference type="RefSeq" id="WP_283267335.1">
    <property type="nucleotide sequence ID" value="NZ_CP125669.1"/>
</dbReference>
<dbReference type="Proteomes" id="UP001229836">
    <property type="component" value="Chromosome"/>
</dbReference>
<reference evidence="1 2" key="1">
    <citation type="submission" date="2023-05" db="EMBL/GenBank/DDBJ databases">
        <title>The complete genome of Acinetobacter sp. nov KCTC 92772.</title>
        <authorList>
            <person name="Zhou G."/>
        </authorList>
    </citation>
    <scope>NUCLEOTIDE SEQUENCE [LARGE SCALE GENOMIC DNA]</scope>
    <source>
        <strain evidence="1 2">KCTC 92772</strain>
    </source>
</reference>
<keyword evidence="2" id="KW-1185">Reference proteome</keyword>
<accession>A0ABY8S266</accession>
<name>A0ABY8S266_9GAMM</name>
<evidence type="ECO:0000313" key="1">
    <source>
        <dbReference type="EMBL" id="WHP05792.1"/>
    </source>
</evidence>
<evidence type="ECO:0000313" key="2">
    <source>
        <dbReference type="Proteomes" id="UP001229836"/>
    </source>
</evidence>
<sequence>MQGNTTGLEILEEIEKAVETRIGNFTIMPVPMRNFKRFTTLVAPLYEDLMAVFDGQGDIVKIIEQHEPALVELLSLCSEFNQDHYNDDKFYPDDFSALILGLVEVNMDFFVQNLLPKITQQGNGLVGKLKQMMGKIGQTQSSALLATDTTSKVS</sequence>
<dbReference type="EMBL" id="CP125669">
    <property type="protein sequence ID" value="WHP05792.1"/>
    <property type="molecule type" value="Genomic_DNA"/>
</dbReference>
<gene>
    <name evidence="1" type="ORF">QLH32_17590</name>
</gene>
<protein>
    <submittedName>
        <fullName evidence="1">Uncharacterized protein</fullName>
    </submittedName>
</protein>
<organism evidence="1 2">
    <name type="scientific">Acinetobacter corruptisaponis</name>
    <dbReference type="NCBI Taxonomy" id="3045147"/>
    <lineage>
        <taxon>Bacteria</taxon>
        <taxon>Pseudomonadati</taxon>
        <taxon>Pseudomonadota</taxon>
        <taxon>Gammaproteobacteria</taxon>
        <taxon>Moraxellales</taxon>
        <taxon>Moraxellaceae</taxon>
        <taxon>Acinetobacter</taxon>
    </lineage>
</organism>
<proteinExistence type="predicted"/>